<dbReference type="PROSITE" id="PS51192">
    <property type="entry name" value="HELICASE_ATP_BIND_1"/>
    <property type="match status" value="1"/>
</dbReference>
<dbReference type="CDD" id="cd18011">
    <property type="entry name" value="DEXDc_RapA"/>
    <property type="match status" value="1"/>
</dbReference>
<evidence type="ECO:0000256" key="4">
    <source>
        <dbReference type="ARBA" id="ARBA00022840"/>
    </source>
</evidence>
<evidence type="ECO:0000259" key="6">
    <source>
        <dbReference type="PROSITE" id="PS51192"/>
    </source>
</evidence>
<evidence type="ECO:0000256" key="5">
    <source>
        <dbReference type="SAM" id="Coils"/>
    </source>
</evidence>
<dbReference type="SMART" id="SM00487">
    <property type="entry name" value="DEXDc"/>
    <property type="match status" value="1"/>
</dbReference>
<dbReference type="InterPro" id="IPR038718">
    <property type="entry name" value="SNF2-like_sf"/>
</dbReference>
<keyword evidence="3 8" id="KW-0347">Helicase</keyword>
<protein>
    <submittedName>
        <fullName evidence="8">Helicase</fullName>
    </submittedName>
</protein>
<dbReference type="PROSITE" id="PS51194">
    <property type="entry name" value="HELICASE_CTER"/>
    <property type="match status" value="1"/>
</dbReference>
<evidence type="ECO:0000256" key="1">
    <source>
        <dbReference type="ARBA" id="ARBA00022741"/>
    </source>
</evidence>
<evidence type="ECO:0000313" key="8">
    <source>
        <dbReference type="EMBL" id="RID89026.1"/>
    </source>
</evidence>
<dbReference type="PANTHER" id="PTHR45766:SF6">
    <property type="entry name" value="SWI_SNF-RELATED MATRIX-ASSOCIATED ACTIN-DEPENDENT REGULATOR OF CHROMATIN SUBFAMILY A-LIKE PROTEIN 1"/>
    <property type="match status" value="1"/>
</dbReference>
<dbReference type="SMART" id="SM00490">
    <property type="entry name" value="HELICc"/>
    <property type="match status" value="1"/>
</dbReference>
<keyword evidence="4" id="KW-0067">ATP-binding</keyword>
<keyword evidence="5" id="KW-0175">Coiled coil</keyword>
<dbReference type="Gene3D" id="3.40.50.10810">
    <property type="entry name" value="Tandem AAA-ATPase domain"/>
    <property type="match status" value="1"/>
</dbReference>
<evidence type="ECO:0000256" key="3">
    <source>
        <dbReference type="ARBA" id="ARBA00022806"/>
    </source>
</evidence>
<name>A0A398BNV4_9BACI</name>
<dbReference type="GO" id="GO:0004386">
    <property type="term" value="F:helicase activity"/>
    <property type="evidence" value="ECO:0007669"/>
    <property type="project" value="UniProtKB-KW"/>
</dbReference>
<evidence type="ECO:0000313" key="9">
    <source>
        <dbReference type="Proteomes" id="UP000266016"/>
    </source>
</evidence>
<dbReference type="EMBL" id="QWVS01000002">
    <property type="protein sequence ID" value="RID89026.1"/>
    <property type="molecule type" value="Genomic_DNA"/>
</dbReference>
<dbReference type="InterPro" id="IPR001650">
    <property type="entry name" value="Helicase_C-like"/>
</dbReference>
<dbReference type="Pfam" id="PF00271">
    <property type="entry name" value="Helicase_C"/>
    <property type="match status" value="1"/>
</dbReference>
<dbReference type="GO" id="GO:0016787">
    <property type="term" value="F:hydrolase activity"/>
    <property type="evidence" value="ECO:0007669"/>
    <property type="project" value="UniProtKB-KW"/>
</dbReference>
<proteinExistence type="predicted"/>
<dbReference type="InterPro" id="IPR049730">
    <property type="entry name" value="SNF2/RAD54-like_C"/>
</dbReference>
<dbReference type="Pfam" id="PF00176">
    <property type="entry name" value="SNF2-rel_dom"/>
    <property type="match status" value="1"/>
</dbReference>
<reference evidence="8 9" key="1">
    <citation type="submission" date="2018-08" db="EMBL/GenBank/DDBJ databases">
        <title>Bacillus jemisoniae sp. nov., Bacillus chryseoplanitiae sp. nov., Bacillus resnikiae sp. nov., and Bacillus frankliniae sp. nov., isolated from Viking spacecraft and associated surfaces.</title>
        <authorList>
            <person name="Seuylemezian A."/>
            <person name="Vaishampayan P."/>
        </authorList>
    </citation>
    <scope>NUCLEOTIDE SEQUENCE [LARGE SCALE GENOMIC DNA]</scope>
    <source>
        <strain evidence="8 9">MA001</strain>
    </source>
</reference>
<dbReference type="RefSeq" id="WP_119115136.1">
    <property type="nucleotide sequence ID" value="NZ_QWVS01000002.1"/>
</dbReference>
<feature type="coiled-coil region" evidence="5">
    <location>
        <begin position="383"/>
        <end position="463"/>
    </location>
</feature>
<dbReference type="Proteomes" id="UP000266016">
    <property type="component" value="Unassembled WGS sequence"/>
</dbReference>
<feature type="domain" description="Helicase ATP-binding" evidence="6">
    <location>
        <begin position="112"/>
        <end position="286"/>
    </location>
</feature>
<dbReference type="InterPro" id="IPR057342">
    <property type="entry name" value="DEXDc_RapA"/>
</dbReference>
<keyword evidence="9" id="KW-1185">Reference proteome</keyword>
<dbReference type="PANTHER" id="PTHR45766">
    <property type="entry name" value="DNA ANNEALING HELICASE AND ENDONUCLEASE ZRANB3 FAMILY MEMBER"/>
    <property type="match status" value="1"/>
</dbReference>
<feature type="domain" description="Helicase C-terminal" evidence="7">
    <location>
        <begin position="467"/>
        <end position="634"/>
    </location>
</feature>
<accession>A0A398BNV4</accession>
<sequence length="1069" mass="124821">MLRAGDVVKGPQFPETVEIKKCEAIDEVFYVVEAIGRTSNQFFEILVEKDSFASMERLNVSDSTEQKLDPLDIQQYLLYNALRNEAKYAKTRALGSKNLLPLPHQIEAVYGRMLQVPQTRFLLADDPGAGKTIMSGMLIKELKARHSVERILILVPPLVLKQWQEELYEKFHESFHIINRAVVKEYGGKNPFVSNNQCLASVYWAAKDDIKQLINEAQFDLIIVDEAHKMAAYTHGTIKKKTTRTKLYQLGELLLRKVPHCLLLTATPHKGDMENFRHLMKLIDEDIFSNTSVNETLREKSNPFIIRRLKENLKNFDGTPIFPKRTTKTIQYHLTDEELDLYDAVTNYVKEHFNRAMNNGNNSTAFAMMLLQRRLSSSIEAIHLSLQRRYKRLRKLYQQTEMERNKYMKLIEKMNVAEYDEETNEQQELMEQRLEQAVDLIDTEELEKELKELKRLLAKTTHLQTYAIERKYQELEETLFGVDGLLHQGEKILIFTEAADTMNYLERKLLERVPKVAKIVGSFSMDERRRQVEMFRNECQIMIATDAGGESINLQFCNQMINYDIPWNPNKLEQRMGRIHRIGQKNEVFIFNLVAQNTREGHVMTRLLEKMEKMKEDLGSDLVYNFIGELLEDHDSLASIMQEAVLNREKLDDVIAKMDKAISDEHLKILKVMQEERLDEETIDVPSLKREQGEITVQKIPFRTHLSFADYILKKRNVRVLESNEGKVKRIERIPKFLRESFPQLHLTNSEVYRYTGYKEYETSDVSMLHEDHSIFKLAMELTAKESEKFALGRYMISYDIPEPLSVEVYSLTINDGTGKELQSQIIYMAKRQDGSIIQLDPYWLSISQFEGALTELNSIQDSISMSKALAAGIEIRDKIRSKREIQLNKLANFLNKAFHSQYNDTLAKLNKYQMENADNKNSALINQMNAQLIDIDAKKEERTALINRQRNITMKPPKRLVQMELIPTGRANRVLAVDYYRIVEVYEKQNGRQNVKMFDNMALVDFYSERFNGEERFIIISNNDHYMPTEEHLEDLGDMLEKVYIYIVKHGQVVAERAMREELFIYKQ</sequence>
<dbReference type="InterPro" id="IPR014001">
    <property type="entry name" value="Helicase_ATP-bd"/>
</dbReference>
<dbReference type="CDD" id="cd18793">
    <property type="entry name" value="SF2_C_SNF"/>
    <property type="match status" value="1"/>
</dbReference>
<dbReference type="InterPro" id="IPR027417">
    <property type="entry name" value="P-loop_NTPase"/>
</dbReference>
<dbReference type="SUPFAM" id="SSF52540">
    <property type="entry name" value="P-loop containing nucleoside triphosphate hydrolases"/>
    <property type="match status" value="2"/>
</dbReference>
<keyword evidence="1" id="KW-0547">Nucleotide-binding</keyword>
<dbReference type="InterPro" id="IPR000330">
    <property type="entry name" value="SNF2_N"/>
</dbReference>
<evidence type="ECO:0000256" key="2">
    <source>
        <dbReference type="ARBA" id="ARBA00022801"/>
    </source>
</evidence>
<dbReference type="AlphaFoldDB" id="A0A398BNV4"/>
<evidence type="ECO:0000259" key="7">
    <source>
        <dbReference type="PROSITE" id="PS51194"/>
    </source>
</evidence>
<dbReference type="GO" id="GO:0005524">
    <property type="term" value="F:ATP binding"/>
    <property type="evidence" value="ECO:0007669"/>
    <property type="project" value="UniProtKB-KW"/>
</dbReference>
<organism evidence="8 9">
    <name type="scientific">Peribacillus asahii</name>
    <dbReference type="NCBI Taxonomy" id="228899"/>
    <lineage>
        <taxon>Bacteria</taxon>
        <taxon>Bacillati</taxon>
        <taxon>Bacillota</taxon>
        <taxon>Bacilli</taxon>
        <taxon>Bacillales</taxon>
        <taxon>Bacillaceae</taxon>
        <taxon>Peribacillus</taxon>
    </lineage>
</organism>
<comment type="caution">
    <text evidence="8">The sequence shown here is derived from an EMBL/GenBank/DDBJ whole genome shotgun (WGS) entry which is preliminary data.</text>
</comment>
<keyword evidence="2" id="KW-0378">Hydrolase</keyword>
<dbReference type="Gene3D" id="3.40.50.300">
    <property type="entry name" value="P-loop containing nucleotide triphosphate hydrolases"/>
    <property type="match status" value="1"/>
</dbReference>
<gene>
    <name evidence="8" type="ORF">D1953_00155</name>
</gene>